<feature type="domain" description="VOC" evidence="1">
    <location>
        <begin position="2"/>
        <end position="119"/>
    </location>
</feature>
<dbReference type="InterPro" id="IPR026275">
    <property type="entry name" value="Glyoxalase/dOase/EhpR"/>
</dbReference>
<evidence type="ECO:0000313" key="2">
    <source>
        <dbReference type="EMBL" id="MCD7111239.1"/>
    </source>
</evidence>
<reference evidence="2" key="1">
    <citation type="submission" date="2021-12" db="EMBL/GenBank/DDBJ databases">
        <authorList>
            <person name="Li Y."/>
        </authorList>
    </citation>
    <scope>NUCLEOTIDE SEQUENCE</scope>
    <source>
        <strain evidence="2">DKSPLA3</strain>
    </source>
</reference>
<gene>
    <name evidence="2" type="ORF">LRX75_19560</name>
</gene>
<dbReference type="AlphaFoldDB" id="A0A9X1NWN0"/>
<dbReference type="Proteomes" id="UP001139089">
    <property type="component" value="Unassembled WGS sequence"/>
</dbReference>
<dbReference type="InterPro" id="IPR037523">
    <property type="entry name" value="VOC_core"/>
</dbReference>
<dbReference type="PIRSF" id="PIRSF039020">
    <property type="entry name" value="EhpR"/>
    <property type="match status" value="1"/>
</dbReference>
<organism evidence="2 3">
    <name type="scientific">Rhizobium quercicola</name>
    <dbReference type="NCBI Taxonomy" id="2901226"/>
    <lineage>
        <taxon>Bacteria</taxon>
        <taxon>Pseudomonadati</taxon>
        <taxon>Pseudomonadota</taxon>
        <taxon>Alphaproteobacteria</taxon>
        <taxon>Hyphomicrobiales</taxon>
        <taxon>Rhizobiaceae</taxon>
        <taxon>Rhizobium/Agrobacterium group</taxon>
        <taxon>Rhizobium</taxon>
    </lineage>
</organism>
<comment type="caution">
    <text evidence="2">The sequence shown here is derived from an EMBL/GenBank/DDBJ whole genome shotgun (WGS) entry which is preliminary data.</text>
</comment>
<dbReference type="SUPFAM" id="SSF54593">
    <property type="entry name" value="Glyoxalase/Bleomycin resistance protein/Dihydroxybiphenyl dioxygenase"/>
    <property type="match status" value="1"/>
</dbReference>
<evidence type="ECO:0000313" key="3">
    <source>
        <dbReference type="Proteomes" id="UP001139089"/>
    </source>
</evidence>
<dbReference type="PROSITE" id="PS51819">
    <property type="entry name" value="VOC"/>
    <property type="match status" value="1"/>
</dbReference>
<dbReference type="RefSeq" id="WP_231816327.1">
    <property type="nucleotide sequence ID" value="NZ_JAJOZR010000014.1"/>
</dbReference>
<evidence type="ECO:0000259" key="1">
    <source>
        <dbReference type="PROSITE" id="PS51819"/>
    </source>
</evidence>
<sequence length="123" mass="13406">MQPTYVLLAVDNPLASAAFYETILGTPPLEAQTTFALFRMNPAIMLGLWSTHSIQPPVAVAPGSAELCFVLESDEAVDACHDRWRAQGLPILQAPVEADFGYTFTATDPDGHRLRAFCPMRQG</sequence>
<name>A0A9X1NWN0_9HYPH</name>
<dbReference type="Gene3D" id="3.30.720.120">
    <property type="match status" value="1"/>
</dbReference>
<dbReference type="InterPro" id="IPR004360">
    <property type="entry name" value="Glyas_Fos-R_dOase_dom"/>
</dbReference>
<dbReference type="EMBL" id="JAJOZR010000014">
    <property type="protein sequence ID" value="MCD7111239.1"/>
    <property type="molecule type" value="Genomic_DNA"/>
</dbReference>
<keyword evidence="3" id="KW-1185">Reference proteome</keyword>
<dbReference type="InterPro" id="IPR029068">
    <property type="entry name" value="Glyas_Bleomycin-R_OHBP_Dase"/>
</dbReference>
<protein>
    <submittedName>
        <fullName evidence="2">VOC family protein</fullName>
    </submittedName>
</protein>
<dbReference type="Pfam" id="PF00903">
    <property type="entry name" value="Glyoxalase"/>
    <property type="match status" value="1"/>
</dbReference>
<proteinExistence type="predicted"/>
<dbReference type="Gene3D" id="3.30.720.110">
    <property type="match status" value="1"/>
</dbReference>
<accession>A0A9X1NWN0</accession>